<keyword evidence="2" id="KW-1185">Reference proteome</keyword>
<comment type="caution">
    <text evidence="1">The sequence shown here is derived from an EMBL/GenBank/DDBJ whole genome shotgun (WGS) entry which is preliminary data.</text>
</comment>
<evidence type="ECO:0000313" key="2">
    <source>
        <dbReference type="Proteomes" id="UP000708208"/>
    </source>
</evidence>
<reference evidence="1" key="1">
    <citation type="submission" date="2021-06" db="EMBL/GenBank/DDBJ databases">
        <authorList>
            <person name="Hodson N. C."/>
            <person name="Mongue J. A."/>
            <person name="Jaron S. K."/>
        </authorList>
    </citation>
    <scope>NUCLEOTIDE SEQUENCE</scope>
</reference>
<dbReference type="AlphaFoldDB" id="A0A8J2LRT8"/>
<protein>
    <submittedName>
        <fullName evidence="1">Uncharacterized protein</fullName>
    </submittedName>
</protein>
<sequence length="68" mass="7536">MNDSQLFGEMDVTNWCETSGRKKAGARTQDMSNEPNATLDWGDLRAVASMTTGKDCYLLIVLSHVFHA</sequence>
<dbReference type="EMBL" id="CAJVCH010541569">
    <property type="protein sequence ID" value="CAG7826910.1"/>
    <property type="molecule type" value="Genomic_DNA"/>
</dbReference>
<gene>
    <name evidence="1" type="ORF">AFUS01_LOCUS36936</name>
</gene>
<proteinExistence type="predicted"/>
<dbReference type="Proteomes" id="UP000708208">
    <property type="component" value="Unassembled WGS sequence"/>
</dbReference>
<organism evidence="1 2">
    <name type="scientific">Allacma fusca</name>
    <dbReference type="NCBI Taxonomy" id="39272"/>
    <lineage>
        <taxon>Eukaryota</taxon>
        <taxon>Metazoa</taxon>
        <taxon>Ecdysozoa</taxon>
        <taxon>Arthropoda</taxon>
        <taxon>Hexapoda</taxon>
        <taxon>Collembola</taxon>
        <taxon>Symphypleona</taxon>
        <taxon>Sminthuridae</taxon>
        <taxon>Allacma</taxon>
    </lineage>
</organism>
<name>A0A8J2LRT8_9HEXA</name>
<evidence type="ECO:0000313" key="1">
    <source>
        <dbReference type="EMBL" id="CAG7826910.1"/>
    </source>
</evidence>
<accession>A0A8J2LRT8</accession>